<feature type="domain" description="GH18" evidence="3">
    <location>
        <begin position="50"/>
        <end position="358"/>
    </location>
</feature>
<organism evidence="4">
    <name type="scientific">marine sediment metagenome</name>
    <dbReference type="NCBI Taxonomy" id="412755"/>
    <lineage>
        <taxon>unclassified sequences</taxon>
        <taxon>metagenomes</taxon>
        <taxon>ecological metagenomes</taxon>
    </lineage>
</organism>
<reference evidence="4" key="1">
    <citation type="journal article" date="2015" name="Nature">
        <title>Complex archaea that bridge the gap between prokaryotes and eukaryotes.</title>
        <authorList>
            <person name="Spang A."/>
            <person name="Saw J.H."/>
            <person name="Jorgensen S.L."/>
            <person name="Zaremba-Niedzwiedzka K."/>
            <person name="Martijn J."/>
            <person name="Lind A.E."/>
            <person name="van Eijk R."/>
            <person name="Schleper C."/>
            <person name="Guy L."/>
            <person name="Ettema T.J."/>
        </authorList>
    </citation>
    <scope>NUCLEOTIDE SEQUENCE</scope>
</reference>
<evidence type="ECO:0000313" key="4">
    <source>
        <dbReference type="EMBL" id="KKN58345.1"/>
    </source>
</evidence>
<dbReference type="InterPro" id="IPR011583">
    <property type="entry name" value="Chitinase_II/V-like_cat"/>
</dbReference>
<dbReference type="InterPro" id="IPR001223">
    <property type="entry name" value="Glyco_hydro18_cat"/>
</dbReference>
<dbReference type="GO" id="GO:0004553">
    <property type="term" value="F:hydrolase activity, hydrolyzing O-glycosyl compounds"/>
    <property type="evidence" value="ECO:0007669"/>
    <property type="project" value="InterPro"/>
</dbReference>
<dbReference type="AlphaFoldDB" id="A0A0F9RP96"/>
<dbReference type="Gene3D" id="3.20.20.80">
    <property type="entry name" value="Glycosidases"/>
    <property type="match status" value="1"/>
</dbReference>
<dbReference type="EMBL" id="LAZR01000766">
    <property type="protein sequence ID" value="KKN58345.1"/>
    <property type="molecule type" value="Genomic_DNA"/>
</dbReference>
<name>A0A0F9RP96_9ZZZZ</name>
<dbReference type="PROSITE" id="PS51910">
    <property type="entry name" value="GH18_2"/>
    <property type="match status" value="1"/>
</dbReference>
<protein>
    <recommendedName>
        <fullName evidence="3">GH18 domain-containing protein</fullName>
    </recommendedName>
</protein>
<accession>A0A0F9RP96</accession>
<dbReference type="PROSITE" id="PS01095">
    <property type="entry name" value="GH18_1"/>
    <property type="match status" value="1"/>
</dbReference>
<comment type="caution">
    <text evidence="4">The sequence shown here is derived from an EMBL/GenBank/DDBJ whole genome shotgun (WGS) entry which is preliminary data.</text>
</comment>
<dbReference type="Gene3D" id="3.10.50.10">
    <property type="match status" value="1"/>
</dbReference>
<keyword evidence="2" id="KW-0326">Glycosidase</keyword>
<dbReference type="GO" id="GO:0005975">
    <property type="term" value="P:carbohydrate metabolic process"/>
    <property type="evidence" value="ECO:0007669"/>
    <property type="project" value="InterPro"/>
</dbReference>
<gene>
    <name evidence="4" type="ORF">LCGC14_0553250</name>
</gene>
<evidence type="ECO:0000256" key="2">
    <source>
        <dbReference type="ARBA" id="ARBA00023295"/>
    </source>
</evidence>
<keyword evidence="1" id="KW-0378">Hydrolase</keyword>
<dbReference type="InterPro" id="IPR017853">
    <property type="entry name" value="GH"/>
</dbReference>
<sequence length="358" mass="40821">MIASLLFPGPFLGLITKTSMPAANPSKKAQVKTLAGIGLKAPMIKSARPKHSVGAWLPYWDQDNALRSFKQNRKTINELSPYWYFVKSDGKLSASSKFDLRAVKQAKKEGIKVIPMVSNDFDGAKISKIINDPQLRKTHIRELTKKVVDRDLDGIDLDYEGLLQKDRRMYAYFIQKLAAKLHKYDKILSVTLQAKVKAPGHTQATKAQDWKKIGKYADRLRIMAYDYHWKTSPPGPIAPKTWVDKIARFAKKTVPAHKAIIAVGTYGYDWRSGRAKPITLDQARNLAKKHKKRIKRDPRSGELYLKLKPGKPQIWLQDHGSLRPKLKIVKKYGLGGIVFWRLGDEDPKVWKVVRNQFN</sequence>
<dbReference type="SUPFAM" id="SSF51445">
    <property type="entry name" value="(Trans)glycosidases"/>
    <property type="match status" value="1"/>
</dbReference>
<dbReference type="PANTHER" id="PTHR46066">
    <property type="entry name" value="CHITINASE DOMAIN-CONTAINING PROTEIN 1 FAMILY MEMBER"/>
    <property type="match status" value="1"/>
</dbReference>
<dbReference type="Pfam" id="PF00704">
    <property type="entry name" value="Glyco_hydro_18"/>
    <property type="match status" value="1"/>
</dbReference>
<dbReference type="GO" id="GO:0008061">
    <property type="term" value="F:chitin binding"/>
    <property type="evidence" value="ECO:0007669"/>
    <property type="project" value="InterPro"/>
</dbReference>
<dbReference type="SMART" id="SM00636">
    <property type="entry name" value="Glyco_18"/>
    <property type="match status" value="1"/>
</dbReference>
<evidence type="ECO:0000256" key="1">
    <source>
        <dbReference type="ARBA" id="ARBA00022801"/>
    </source>
</evidence>
<dbReference type="PANTHER" id="PTHR46066:SF2">
    <property type="entry name" value="CHITINASE DOMAIN-CONTAINING PROTEIN 1"/>
    <property type="match status" value="1"/>
</dbReference>
<dbReference type="InterPro" id="IPR001579">
    <property type="entry name" value="Glyco_hydro_18_chit_AS"/>
</dbReference>
<evidence type="ECO:0000259" key="3">
    <source>
        <dbReference type="PROSITE" id="PS51910"/>
    </source>
</evidence>
<proteinExistence type="predicted"/>
<dbReference type="InterPro" id="IPR029070">
    <property type="entry name" value="Chitinase_insertion_sf"/>
</dbReference>